<comment type="caution">
    <text evidence="1">The sequence shown here is derived from an EMBL/GenBank/DDBJ whole genome shotgun (WGS) entry which is preliminary data.</text>
</comment>
<name>A0A9W7J479_HIBTR</name>
<sequence>MDSKKGNKKKGLMFVDIIVAGLKMSALVDTGASKLFVSEQAAKILDLCVEKASGFIKNVNSKEASIGGIAKGVRLDIGGWTGKEAIKVIPLDYFEFVIGISFLDKINAFPFPFADCLCILDPRHQFIVPASREAGVGAKLLSAIQFTKEVCKEEPTFLAALVEDESIMAEKVLDEVGQLLADFRDVMPAELPKSLPPEREVDRKIELVPNVEPPAKTLYRMALLELEELRR</sequence>
<dbReference type="PANTHER" id="PTHR15503">
    <property type="entry name" value="LDOC1 RELATED"/>
    <property type="match status" value="1"/>
</dbReference>
<dbReference type="SUPFAM" id="SSF50630">
    <property type="entry name" value="Acid proteases"/>
    <property type="match status" value="1"/>
</dbReference>
<keyword evidence="2" id="KW-1185">Reference proteome</keyword>
<protein>
    <recommendedName>
        <fullName evidence="3">Aspartic peptidase DDI1-type domain-containing protein</fullName>
    </recommendedName>
</protein>
<proteinExistence type="predicted"/>
<evidence type="ECO:0000313" key="1">
    <source>
        <dbReference type="EMBL" id="GMJ07848.1"/>
    </source>
</evidence>
<reference evidence="1" key="1">
    <citation type="submission" date="2023-05" db="EMBL/GenBank/DDBJ databases">
        <title>Genome and transcriptome analyses reveal genes involved in the formation of fine ridges on petal epidermal cells in Hibiscus trionum.</title>
        <authorList>
            <person name="Koshimizu S."/>
            <person name="Masuda S."/>
            <person name="Ishii T."/>
            <person name="Shirasu K."/>
            <person name="Hoshino A."/>
            <person name="Arita M."/>
        </authorList>
    </citation>
    <scope>NUCLEOTIDE SEQUENCE</scope>
    <source>
        <strain evidence="1">Hamamatsu line</strain>
    </source>
</reference>
<organism evidence="1 2">
    <name type="scientific">Hibiscus trionum</name>
    <name type="common">Flower of an hour</name>
    <dbReference type="NCBI Taxonomy" id="183268"/>
    <lineage>
        <taxon>Eukaryota</taxon>
        <taxon>Viridiplantae</taxon>
        <taxon>Streptophyta</taxon>
        <taxon>Embryophyta</taxon>
        <taxon>Tracheophyta</taxon>
        <taxon>Spermatophyta</taxon>
        <taxon>Magnoliopsida</taxon>
        <taxon>eudicotyledons</taxon>
        <taxon>Gunneridae</taxon>
        <taxon>Pentapetalae</taxon>
        <taxon>rosids</taxon>
        <taxon>malvids</taxon>
        <taxon>Malvales</taxon>
        <taxon>Malvaceae</taxon>
        <taxon>Malvoideae</taxon>
        <taxon>Hibiscus</taxon>
    </lineage>
</organism>
<evidence type="ECO:0000313" key="2">
    <source>
        <dbReference type="Proteomes" id="UP001165190"/>
    </source>
</evidence>
<dbReference type="OrthoDB" id="1938670at2759"/>
<evidence type="ECO:0008006" key="3">
    <source>
        <dbReference type="Google" id="ProtNLM"/>
    </source>
</evidence>
<dbReference type="InterPro" id="IPR032567">
    <property type="entry name" value="RTL1-rel"/>
</dbReference>
<gene>
    <name evidence="1" type="ORF">HRI_004454000</name>
</gene>
<dbReference type="InterPro" id="IPR021109">
    <property type="entry name" value="Peptidase_aspartic_dom_sf"/>
</dbReference>
<accession>A0A9W7J479</accession>
<dbReference type="CDD" id="cd00303">
    <property type="entry name" value="retropepsin_like"/>
    <property type="match status" value="1"/>
</dbReference>
<dbReference type="Gene3D" id="2.40.70.10">
    <property type="entry name" value="Acid Proteases"/>
    <property type="match status" value="1"/>
</dbReference>
<dbReference type="Pfam" id="PF13975">
    <property type="entry name" value="gag-asp_proteas"/>
    <property type="match status" value="1"/>
</dbReference>
<dbReference type="Proteomes" id="UP001165190">
    <property type="component" value="Unassembled WGS sequence"/>
</dbReference>
<dbReference type="EMBL" id="BSYR01000049">
    <property type="protein sequence ID" value="GMJ07848.1"/>
    <property type="molecule type" value="Genomic_DNA"/>
</dbReference>
<dbReference type="AlphaFoldDB" id="A0A9W7J479"/>
<dbReference type="PANTHER" id="PTHR15503:SF45">
    <property type="entry name" value="RNA-DIRECTED DNA POLYMERASE HOMOLOG"/>
    <property type="match status" value="1"/>
</dbReference>